<organism evidence="2 3">
    <name type="scientific">Gigaspora margarita</name>
    <dbReference type="NCBI Taxonomy" id="4874"/>
    <lineage>
        <taxon>Eukaryota</taxon>
        <taxon>Fungi</taxon>
        <taxon>Fungi incertae sedis</taxon>
        <taxon>Mucoromycota</taxon>
        <taxon>Glomeromycotina</taxon>
        <taxon>Glomeromycetes</taxon>
        <taxon>Diversisporales</taxon>
        <taxon>Gigasporaceae</taxon>
        <taxon>Gigaspora</taxon>
    </lineage>
</organism>
<reference evidence="2 3" key="1">
    <citation type="submission" date="2021-06" db="EMBL/GenBank/DDBJ databases">
        <authorList>
            <person name="Kallberg Y."/>
            <person name="Tangrot J."/>
            <person name="Rosling A."/>
        </authorList>
    </citation>
    <scope>NUCLEOTIDE SEQUENCE [LARGE SCALE GENOMIC DNA]</scope>
    <source>
        <strain evidence="2 3">120-4 pot B 10/14</strain>
    </source>
</reference>
<evidence type="ECO:0000256" key="1">
    <source>
        <dbReference type="SAM" id="MobiDB-lite"/>
    </source>
</evidence>
<gene>
    <name evidence="2" type="ORF">GMARGA_LOCUS19853</name>
</gene>
<sequence length="100" mass="11504">MPKILHKLAVGGWQHGEDWKSLCLNSNLQYEKPTVSNREEEEQVVTESLPAPEALSDDSESSLEEEEEQNMDIIDLSISVNWWEQLVTIDQHAINLVYDH</sequence>
<dbReference type="EMBL" id="CAJVQB010016901">
    <property type="protein sequence ID" value="CAG8781933.1"/>
    <property type="molecule type" value="Genomic_DNA"/>
</dbReference>
<proteinExistence type="predicted"/>
<comment type="caution">
    <text evidence="2">The sequence shown here is derived from an EMBL/GenBank/DDBJ whole genome shotgun (WGS) entry which is preliminary data.</text>
</comment>
<dbReference type="Proteomes" id="UP000789901">
    <property type="component" value="Unassembled WGS sequence"/>
</dbReference>
<evidence type="ECO:0000313" key="2">
    <source>
        <dbReference type="EMBL" id="CAG8781933.1"/>
    </source>
</evidence>
<accession>A0ABN7VKI7</accession>
<evidence type="ECO:0000313" key="3">
    <source>
        <dbReference type="Proteomes" id="UP000789901"/>
    </source>
</evidence>
<protein>
    <submittedName>
        <fullName evidence="2">9604_t:CDS:1</fullName>
    </submittedName>
</protein>
<feature type="region of interest" description="Disordered" evidence="1">
    <location>
        <begin position="33"/>
        <end position="69"/>
    </location>
</feature>
<feature type="non-terminal residue" evidence="2">
    <location>
        <position position="100"/>
    </location>
</feature>
<feature type="compositionally biased region" description="Acidic residues" evidence="1">
    <location>
        <begin position="55"/>
        <end position="69"/>
    </location>
</feature>
<name>A0ABN7VKI7_GIGMA</name>
<keyword evidence="3" id="KW-1185">Reference proteome</keyword>